<dbReference type="Proteomes" id="UP000192335">
    <property type="component" value="Unassembled WGS sequence"/>
</dbReference>
<reference evidence="1 2" key="1">
    <citation type="submission" date="2017-02" db="EMBL/GenBank/DDBJ databases">
        <title>Mycobacterium kansasii genomes.</title>
        <authorList>
            <person name="Borowka P."/>
            <person name="Strapagiel D."/>
            <person name="Marciniak B."/>
            <person name="Lach J."/>
            <person name="Bakula Z."/>
            <person name="Van Ingen J."/>
            <person name="Safianowska A."/>
            <person name="Brzostek A."/>
            <person name="Dziadek J."/>
            <person name="Jagielski T."/>
        </authorList>
    </citation>
    <scope>NUCLEOTIDE SEQUENCE [LARGE SCALE GENOMIC DNA]</scope>
    <source>
        <strain evidence="1 2">12MK</strain>
    </source>
</reference>
<organism evidence="1 2">
    <name type="scientific">Mycobacterium persicum</name>
    <dbReference type="NCBI Taxonomy" id="1487726"/>
    <lineage>
        <taxon>Bacteria</taxon>
        <taxon>Bacillati</taxon>
        <taxon>Actinomycetota</taxon>
        <taxon>Actinomycetes</taxon>
        <taxon>Mycobacteriales</taxon>
        <taxon>Mycobacteriaceae</taxon>
        <taxon>Mycobacterium</taxon>
    </lineage>
</organism>
<dbReference type="AlphaFoldDB" id="A0A8E2LMT6"/>
<protein>
    <submittedName>
        <fullName evidence="1">Uncharacterized protein</fullName>
    </submittedName>
</protein>
<accession>A0A8E2LMT6</accession>
<evidence type="ECO:0000313" key="1">
    <source>
        <dbReference type="EMBL" id="ORB98863.1"/>
    </source>
</evidence>
<dbReference type="EMBL" id="MWQA01000002">
    <property type="protein sequence ID" value="ORB98863.1"/>
    <property type="molecule type" value="Genomic_DNA"/>
</dbReference>
<gene>
    <name evidence="1" type="ORF">B4U45_28280</name>
</gene>
<proteinExistence type="predicted"/>
<name>A0A8E2LMT6_9MYCO</name>
<comment type="caution">
    <text evidence="1">The sequence shown here is derived from an EMBL/GenBank/DDBJ whole genome shotgun (WGS) entry which is preliminary data.</text>
</comment>
<evidence type="ECO:0000313" key="2">
    <source>
        <dbReference type="Proteomes" id="UP000192335"/>
    </source>
</evidence>
<sequence length="76" mass="8322">MGSAFGDDPFHFGLGEGVAFDGRCRLDTACQVYRAHFLGPRRLQRDAGQVLALAHRFAHIKPDVGSQRPSVELEAV</sequence>